<feature type="region of interest" description="Disordered" evidence="1">
    <location>
        <begin position="32"/>
        <end position="54"/>
    </location>
</feature>
<accession>T1DCG4</accession>
<keyword evidence="2" id="KW-0812">Transmembrane</keyword>
<evidence type="ECO:0000256" key="1">
    <source>
        <dbReference type="SAM" id="MobiDB-lite"/>
    </source>
</evidence>
<gene>
    <name evidence="3" type="ORF">B1B_00035</name>
</gene>
<organism evidence="3">
    <name type="scientific">mine drainage metagenome</name>
    <dbReference type="NCBI Taxonomy" id="410659"/>
    <lineage>
        <taxon>unclassified sequences</taxon>
        <taxon>metagenomes</taxon>
        <taxon>ecological metagenomes</taxon>
    </lineage>
</organism>
<keyword evidence="2" id="KW-0472">Membrane</keyword>
<sequence length="134" mass="15269">KKKGVTSSDATGDGTGYSLTVKKNYESHAQKLKDIAKENPKNREEKDETKKSKNRKKRLFAYSFAIMDLETGMYIAFGSSMKSERAAYDRAMELLSSIGIEMDSIRLDRYYSSPSYVDELGNTKVFVIPKKMQR</sequence>
<comment type="caution">
    <text evidence="3">The sequence shown here is derived from an EMBL/GenBank/DDBJ whole genome shotgun (WGS) entry which is preliminary data.</text>
</comment>
<dbReference type="EMBL" id="AUZY01000026">
    <property type="protein sequence ID" value="EQD79775.1"/>
    <property type="molecule type" value="Genomic_DNA"/>
</dbReference>
<dbReference type="AlphaFoldDB" id="T1DCG4"/>
<evidence type="ECO:0000256" key="2">
    <source>
        <dbReference type="SAM" id="Phobius"/>
    </source>
</evidence>
<feature type="transmembrane region" description="Helical" evidence="2">
    <location>
        <begin position="59"/>
        <end position="77"/>
    </location>
</feature>
<name>T1DCG4_9ZZZZ</name>
<reference evidence="3" key="2">
    <citation type="journal article" date="2014" name="ISME J.">
        <title>Microbial stratification in low pH oxic and suboxic macroscopic growths along an acid mine drainage.</title>
        <authorList>
            <person name="Mendez-Garcia C."/>
            <person name="Mesa V."/>
            <person name="Sprenger R.R."/>
            <person name="Richter M."/>
            <person name="Diez M.S."/>
            <person name="Solano J."/>
            <person name="Bargiela R."/>
            <person name="Golyshina O.V."/>
            <person name="Manteca A."/>
            <person name="Ramos J.L."/>
            <person name="Gallego J.R."/>
            <person name="Llorente I."/>
            <person name="Martins Dos Santos V.A."/>
            <person name="Jensen O.N."/>
            <person name="Pelaez A.I."/>
            <person name="Sanchez J."/>
            <person name="Ferrer M."/>
        </authorList>
    </citation>
    <scope>NUCLEOTIDE SEQUENCE</scope>
</reference>
<protein>
    <submittedName>
        <fullName evidence="3">ISA1214-6 transposase</fullName>
    </submittedName>
</protein>
<feature type="non-terminal residue" evidence="3">
    <location>
        <position position="1"/>
    </location>
</feature>
<reference evidence="3" key="1">
    <citation type="submission" date="2013-08" db="EMBL/GenBank/DDBJ databases">
        <authorList>
            <person name="Mendez C."/>
            <person name="Richter M."/>
            <person name="Ferrer M."/>
            <person name="Sanchez J."/>
        </authorList>
    </citation>
    <scope>NUCLEOTIDE SEQUENCE</scope>
</reference>
<feature type="compositionally biased region" description="Basic and acidic residues" evidence="1">
    <location>
        <begin position="32"/>
        <end position="51"/>
    </location>
</feature>
<evidence type="ECO:0000313" key="3">
    <source>
        <dbReference type="EMBL" id="EQD79775.1"/>
    </source>
</evidence>
<proteinExistence type="predicted"/>
<keyword evidence="2" id="KW-1133">Transmembrane helix</keyword>